<dbReference type="EMBL" id="FXTK01000035">
    <property type="protein sequence ID" value="SMO98566.1"/>
    <property type="molecule type" value="Genomic_DNA"/>
</dbReference>
<accession>A0A521FR16</accession>
<gene>
    <name evidence="2" type="ORF">SAMN06265221_1357</name>
</gene>
<proteinExistence type="predicted"/>
<keyword evidence="3" id="KW-1185">Reference proteome</keyword>
<dbReference type="InterPro" id="IPR000792">
    <property type="entry name" value="Tscrpt_reg_LuxR_C"/>
</dbReference>
<dbReference type="RefSeq" id="WP_185958762.1">
    <property type="nucleotide sequence ID" value="NZ_FXTK01000035.1"/>
</dbReference>
<evidence type="ECO:0000313" key="3">
    <source>
        <dbReference type="Proteomes" id="UP000319014"/>
    </source>
</evidence>
<feature type="domain" description="HTH luxR-type" evidence="1">
    <location>
        <begin position="24"/>
        <end position="81"/>
    </location>
</feature>
<name>A0A521FR16_9RHOB</name>
<sequence length="87" mass="9425">MLAFFFVRDTIAGSTVTQLHDQPNRHISPRSRQALRLVAAGKSQAVAAHELGITESALRMRLKSAREGLGSRTTAEAIIAARDLSII</sequence>
<dbReference type="Proteomes" id="UP000319014">
    <property type="component" value="Unassembled WGS sequence"/>
</dbReference>
<dbReference type="InterPro" id="IPR016032">
    <property type="entry name" value="Sig_transdc_resp-reg_C-effctor"/>
</dbReference>
<dbReference type="GO" id="GO:0003677">
    <property type="term" value="F:DNA binding"/>
    <property type="evidence" value="ECO:0007669"/>
    <property type="project" value="InterPro"/>
</dbReference>
<protein>
    <recommendedName>
        <fullName evidence="1">HTH luxR-type domain-containing protein</fullName>
    </recommendedName>
</protein>
<evidence type="ECO:0000313" key="2">
    <source>
        <dbReference type="EMBL" id="SMO98566.1"/>
    </source>
</evidence>
<dbReference type="SMART" id="SM00421">
    <property type="entry name" value="HTH_LUXR"/>
    <property type="match status" value="1"/>
</dbReference>
<evidence type="ECO:0000259" key="1">
    <source>
        <dbReference type="SMART" id="SM00421"/>
    </source>
</evidence>
<dbReference type="InterPro" id="IPR036388">
    <property type="entry name" value="WH-like_DNA-bd_sf"/>
</dbReference>
<dbReference type="AlphaFoldDB" id="A0A521FR16"/>
<organism evidence="2 3">
    <name type="scientific">Paracoccus laeviglucosivorans</name>
    <dbReference type="NCBI Taxonomy" id="1197861"/>
    <lineage>
        <taxon>Bacteria</taxon>
        <taxon>Pseudomonadati</taxon>
        <taxon>Pseudomonadota</taxon>
        <taxon>Alphaproteobacteria</taxon>
        <taxon>Rhodobacterales</taxon>
        <taxon>Paracoccaceae</taxon>
        <taxon>Paracoccus</taxon>
    </lineage>
</organism>
<dbReference type="GO" id="GO:0006355">
    <property type="term" value="P:regulation of DNA-templated transcription"/>
    <property type="evidence" value="ECO:0007669"/>
    <property type="project" value="InterPro"/>
</dbReference>
<reference evidence="2 3" key="1">
    <citation type="submission" date="2017-05" db="EMBL/GenBank/DDBJ databases">
        <authorList>
            <person name="Varghese N."/>
            <person name="Submissions S."/>
        </authorList>
    </citation>
    <scope>NUCLEOTIDE SEQUENCE [LARGE SCALE GENOMIC DNA]</scope>
    <source>
        <strain evidence="2 3">DSM 100094</strain>
    </source>
</reference>
<dbReference type="SUPFAM" id="SSF46894">
    <property type="entry name" value="C-terminal effector domain of the bipartite response regulators"/>
    <property type="match status" value="1"/>
</dbReference>
<dbReference type="Gene3D" id="1.10.10.10">
    <property type="entry name" value="Winged helix-like DNA-binding domain superfamily/Winged helix DNA-binding domain"/>
    <property type="match status" value="1"/>
</dbReference>